<dbReference type="EMBL" id="BPLQ01013878">
    <property type="protein sequence ID" value="GIY75590.1"/>
    <property type="molecule type" value="Genomic_DNA"/>
</dbReference>
<feature type="domain" description="CRAL-TRIO" evidence="1">
    <location>
        <begin position="107"/>
        <end position="268"/>
    </location>
</feature>
<evidence type="ECO:0000313" key="3">
    <source>
        <dbReference type="Proteomes" id="UP001054837"/>
    </source>
</evidence>
<dbReference type="SUPFAM" id="SSF52087">
    <property type="entry name" value="CRAL/TRIO domain"/>
    <property type="match status" value="1"/>
</dbReference>
<dbReference type="SMART" id="SM00516">
    <property type="entry name" value="SEC14"/>
    <property type="match status" value="1"/>
</dbReference>
<evidence type="ECO:0000313" key="2">
    <source>
        <dbReference type="EMBL" id="GIY75590.1"/>
    </source>
</evidence>
<dbReference type="Gene3D" id="1.20.5.1200">
    <property type="entry name" value="Alpha-tocopherol transfer"/>
    <property type="match status" value="1"/>
</dbReference>
<dbReference type="PROSITE" id="PS50191">
    <property type="entry name" value="CRAL_TRIO"/>
    <property type="match status" value="1"/>
</dbReference>
<reference evidence="2 3" key="1">
    <citation type="submission" date="2021-06" db="EMBL/GenBank/DDBJ databases">
        <title>Caerostris darwini draft genome.</title>
        <authorList>
            <person name="Kono N."/>
            <person name="Arakawa K."/>
        </authorList>
    </citation>
    <scope>NUCLEOTIDE SEQUENCE [LARGE SCALE GENOMIC DNA]</scope>
</reference>
<dbReference type="InterPro" id="IPR036273">
    <property type="entry name" value="CRAL/TRIO_N_dom_sf"/>
</dbReference>
<dbReference type="PANTHER" id="PTHR10174">
    <property type="entry name" value="ALPHA-TOCOPHEROL TRANSFER PROTEIN-RELATED"/>
    <property type="match status" value="1"/>
</dbReference>
<protein>
    <submittedName>
        <fullName evidence="2">CRAL-TRIO domain-containing protein</fullName>
    </submittedName>
</protein>
<comment type="caution">
    <text evidence="2">The sequence shown here is derived from an EMBL/GenBank/DDBJ whole genome shotgun (WGS) entry which is preliminary data.</text>
</comment>
<dbReference type="PANTHER" id="PTHR10174:SF226">
    <property type="entry name" value="CLAVESIN-1-LIKE PROTEIN"/>
    <property type="match status" value="1"/>
</dbReference>
<name>A0AAV4W0G9_9ARAC</name>
<dbReference type="Gene3D" id="3.40.525.10">
    <property type="entry name" value="CRAL-TRIO lipid binding domain"/>
    <property type="match status" value="1"/>
</dbReference>
<sequence>MPNKTKVTKFRGKDVLPLDIRYVPDFLRKKIEEDLLETPENRQKCLSQLKERLLDHKVTKDVDFEDDFLLTILRHHEYKIEKAISNVLTYFSLRKNHGYFFTSIKCNFLKIPSSQTITLLPYRHPDGAAVALFQLGKWHPSEILFEDAKKLCFLVAQQELRNPVTQMTGFYAIDDFSGMGLRHLPFCTIQNMLLLMHVSFDVLPINALGIHIVNGNFVLATALALVKPFLSESIRKILHFHSSPEELLDYFPASVLPEKYGGTLKEFYIPDWYRKANEEHDNFPPGGQKNLF</sequence>
<dbReference type="Proteomes" id="UP001054837">
    <property type="component" value="Unassembled WGS sequence"/>
</dbReference>
<dbReference type="InterPro" id="IPR001251">
    <property type="entry name" value="CRAL-TRIO_dom"/>
</dbReference>
<dbReference type="InterPro" id="IPR036865">
    <property type="entry name" value="CRAL-TRIO_dom_sf"/>
</dbReference>
<dbReference type="SUPFAM" id="SSF46938">
    <property type="entry name" value="CRAL/TRIO N-terminal domain"/>
    <property type="match status" value="1"/>
</dbReference>
<evidence type="ECO:0000259" key="1">
    <source>
        <dbReference type="PROSITE" id="PS50191"/>
    </source>
</evidence>
<accession>A0AAV4W0G9</accession>
<dbReference type="Pfam" id="PF00650">
    <property type="entry name" value="CRAL_TRIO"/>
    <property type="match status" value="1"/>
</dbReference>
<dbReference type="GO" id="GO:1902936">
    <property type="term" value="F:phosphatidylinositol bisphosphate binding"/>
    <property type="evidence" value="ECO:0007669"/>
    <property type="project" value="TreeGrafter"/>
</dbReference>
<organism evidence="2 3">
    <name type="scientific">Caerostris darwini</name>
    <dbReference type="NCBI Taxonomy" id="1538125"/>
    <lineage>
        <taxon>Eukaryota</taxon>
        <taxon>Metazoa</taxon>
        <taxon>Ecdysozoa</taxon>
        <taxon>Arthropoda</taxon>
        <taxon>Chelicerata</taxon>
        <taxon>Arachnida</taxon>
        <taxon>Araneae</taxon>
        <taxon>Araneomorphae</taxon>
        <taxon>Entelegynae</taxon>
        <taxon>Araneoidea</taxon>
        <taxon>Araneidae</taxon>
        <taxon>Caerostris</taxon>
    </lineage>
</organism>
<dbReference type="GO" id="GO:0016020">
    <property type="term" value="C:membrane"/>
    <property type="evidence" value="ECO:0007669"/>
    <property type="project" value="TreeGrafter"/>
</dbReference>
<keyword evidence="3" id="KW-1185">Reference proteome</keyword>
<dbReference type="CDD" id="cd00170">
    <property type="entry name" value="SEC14"/>
    <property type="match status" value="1"/>
</dbReference>
<dbReference type="Gene3D" id="1.10.8.20">
    <property type="entry name" value="N-terminal domain of phosphatidylinositol transfer protein sec14p"/>
    <property type="match status" value="1"/>
</dbReference>
<dbReference type="PRINTS" id="PR00180">
    <property type="entry name" value="CRETINALDHBP"/>
</dbReference>
<dbReference type="AlphaFoldDB" id="A0AAV4W0G9"/>
<proteinExistence type="predicted"/>
<gene>
    <name evidence="2" type="primary">AVEN_83326_1</name>
    <name evidence="2" type="ORF">CDAR_175361</name>
</gene>